<evidence type="ECO:0000313" key="9">
    <source>
        <dbReference type="EMBL" id="RFU30370.1"/>
    </source>
</evidence>
<comment type="cofactor">
    <cofactor evidence="7">
        <name>Zn(2+)</name>
        <dbReference type="ChEBI" id="CHEBI:29105"/>
    </cofactor>
    <text evidence="7">Binds 1 zinc ion.</text>
</comment>
<evidence type="ECO:0000256" key="7">
    <source>
        <dbReference type="RuleBase" id="RU003435"/>
    </source>
</evidence>
<organism evidence="9 10">
    <name type="scientific">Scytalidium lignicola</name>
    <name type="common">Hyphomycete</name>
    <dbReference type="NCBI Taxonomy" id="5539"/>
    <lineage>
        <taxon>Eukaryota</taxon>
        <taxon>Fungi</taxon>
        <taxon>Dikarya</taxon>
        <taxon>Ascomycota</taxon>
        <taxon>Pezizomycotina</taxon>
        <taxon>Leotiomycetes</taxon>
        <taxon>Leotiomycetes incertae sedis</taxon>
        <taxon>Scytalidium</taxon>
    </lineage>
</organism>
<keyword evidence="5 7" id="KW-0862">Zinc</keyword>
<accession>A0A3E2HAH0</accession>
<dbReference type="InterPro" id="IPR024079">
    <property type="entry name" value="MetalloPept_cat_dom_sf"/>
</dbReference>
<name>A0A3E2HAH0_SCYLI</name>
<dbReference type="Pfam" id="PF01432">
    <property type="entry name" value="Peptidase_M3"/>
    <property type="match status" value="1"/>
</dbReference>
<dbReference type="GO" id="GO:0004222">
    <property type="term" value="F:metalloendopeptidase activity"/>
    <property type="evidence" value="ECO:0007669"/>
    <property type="project" value="InterPro"/>
</dbReference>
<keyword evidence="2 7" id="KW-0645">Protease</keyword>
<dbReference type="PANTHER" id="PTHR11804">
    <property type="entry name" value="PROTEASE M3 THIMET OLIGOPEPTIDASE-RELATED"/>
    <property type="match status" value="1"/>
</dbReference>
<evidence type="ECO:0000259" key="8">
    <source>
        <dbReference type="Pfam" id="PF01432"/>
    </source>
</evidence>
<dbReference type="GO" id="GO:0006518">
    <property type="term" value="P:peptide metabolic process"/>
    <property type="evidence" value="ECO:0007669"/>
    <property type="project" value="TreeGrafter"/>
</dbReference>
<keyword evidence="4 7" id="KW-0378">Hydrolase</keyword>
<dbReference type="GO" id="GO:0006508">
    <property type="term" value="P:proteolysis"/>
    <property type="evidence" value="ECO:0007669"/>
    <property type="project" value="UniProtKB-KW"/>
</dbReference>
<dbReference type="Gene3D" id="1.20.1050.40">
    <property type="entry name" value="Endopeptidase. Chain P, domain 1"/>
    <property type="match status" value="1"/>
</dbReference>
<dbReference type="Gene3D" id="1.10.1370.10">
    <property type="entry name" value="Neurolysin, domain 3"/>
    <property type="match status" value="1"/>
</dbReference>
<feature type="non-terminal residue" evidence="9">
    <location>
        <position position="682"/>
    </location>
</feature>
<dbReference type="GO" id="GO:0046872">
    <property type="term" value="F:metal ion binding"/>
    <property type="evidence" value="ECO:0007669"/>
    <property type="project" value="UniProtKB-UniRule"/>
</dbReference>
<sequence length="682" mass="78714">MPLQPLPRILGADEIIPTLTRHTDAHRKLIDNITETINVSTACFENVIRPLVELENVQAGEKAVIDALKYCSPSLECQHTVDKGQAMLQEYSSNKRRDLYILVKAVKDRGENLDYESQKLLDRILLEYEEYGYGSLDDDGIQRRRERMNRIEELCTQFHRNLREYNGGEWFTPEELDGVPAKDLEPAGPDGKALYSHNSKYYTIMRNSHNPETRRRWQLACNQRFAENVPIFREVILLRDENAREIGLTNHAATKLPYRTAESTKWVDNLMNKLTEALLPHGKAGFERVKDMKQRCLQSDSTSRDGDATKFMPWDFVYYSALLSKEFQVDHAAIAEYFPLRHTVSAMLDIFADCLQLRFEPIPKEELRESIWHEDIEGWVVWDERLESKGDFIGFLFADLLGRPNKYKGNQSVNLQPVRAPLLSLSWNYSAPTTGCLLQHNNVITLFHELGHSIHDLVARTNYARFHGYQVALELAEGIGMMLENWCWLPDELKAISRHYTKVDPTYMEAWLKDNPGRDVPSERIPDELLRVRLARRGYAKVDELLSILLHSFFDMAVHNPTSREALLELDEVELFKDIYEKLIFRRPLDPSYLHVNYGHLLAGYDAGYYSYVCAEIFAANLFQTTFAENPRSRVAWERFRHGILEYGGSRNELEIVEEFLGGRPPDPSVLLAMLGMSASTT</sequence>
<dbReference type="GO" id="GO:0005758">
    <property type="term" value="C:mitochondrial intermembrane space"/>
    <property type="evidence" value="ECO:0007669"/>
    <property type="project" value="TreeGrafter"/>
</dbReference>
<comment type="caution">
    <text evidence="9">The sequence shown here is derived from an EMBL/GenBank/DDBJ whole genome shotgun (WGS) entry which is preliminary data.</text>
</comment>
<keyword evidence="3 7" id="KW-0479">Metal-binding</keyword>
<dbReference type="Proteomes" id="UP000258309">
    <property type="component" value="Unassembled WGS sequence"/>
</dbReference>
<evidence type="ECO:0000313" key="10">
    <source>
        <dbReference type="Proteomes" id="UP000258309"/>
    </source>
</evidence>
<protein>
    <recommendedName>
        <fullName evidence="8">Peptidase M3A/M3B catalytic domain-containing protein</fullName>
    </recommendedName>
</protein>
<evidence type="ECO:0000256" key="1">
    <source>
        <dbReference type="ARBA" id="ARBA00006040"/>
    </source>
</evidence>
<reference evidence="9 10" key="1">
    <citation type="submission" date="2018-05" db="EMBL/GenBank/DDBJ databases">
        <title>Draft genome sequence of Scytalidium lignicola DSM 105466, a ubiquitous saprotrophic fungus.</title>
        <authorList>
            <person name="Buettner E."/>
            <person name="Gebauer A.M."/>
            <person name="Hofrichter M."/>
            <person name="Liers C."/>
            <person name="Kellner H."/>
        </authorList>
    </citation>
    <scope>NUCLEOTIDE SEQUENCE [LARGE SCALE GENOMIC DNA]</scope>
    <source>
        <strain evidence="9 10">DSM 105466</strain>
    </source>
</reference>
<comment type="similarity">
    <text evidence="1 7">Belongs to the peptidase M3 family.</text>
</comment>
<dbReference type="OMA" id="RESIWHE"/>
<keyword evidence="6 7" id="KW-0482">Metalloprotease</keyword>
<evidence type="ECO:0000256" key="2">
    <source>
        <dbReference type="ARBA" id="ARBA00022670"/>
    </source>
</evidence>
<evidence type="ECO:0000256" key="4">
    <source>
        <dbReference type="ARBA" id="ARBA00022801"/>
    </source>
</evidence>
<feature type="domain" description="Peptidase M3A/M3B catalytic" evidence="8">
    <location>
        <begin position="205"/>
        <end position="669"/>
    </location>
</feature>
<evidence type="ECO:0000256" key="3">
    <source>
        <dbReference type="ARBA" id="ARBA00022723"/>
    </source>
</evidence>
<evidence type="ECO:0000256" key="6">
    <source>
        <dbReference type="ARBA" id="ARBA00023049"/>
    </source>
</evidence>
<dbReference type="InterPro" id="IPR001567">
    <property type="entry name" value="Pept_M3A_M3B_dom"/>
</dbReference>
<dbReference type="SUPFAM" id="SSF55486">
    <property type="entry name" value="Metalloproteases ('zincins'), catalytic domain"/>
    <property type="match status" value="1"/>
</dbReference>
<feature type="non-terminal residue" evidence="9">
    <location>
        <position position="1"/>
    </location>
</feature>
<keyword evidence="10" id="KW-1185">Reference proteome</keyword>
<dbReference type="Gene3D" id="3.40.390.10">
    <property type="entry name" value="Collagenase (Catalytic Domain)"/>
    <property type="match status" value="1"/>
</dbReference>
<dbReference type="CDD" id="cd06455">
    <property type="entry name" value="M3A_TOP"/>
    <property type="match status" value="1"/>
</dbReference>
<dbReference type="PANTHER" id="PTHR11804:SF84">
    <property type="entry name" value="SACCHAROLYSIN"/>
    <property type="match status" value="1"/>
</dbReference>
<dbReference type="InterPro" id="IPR024080">
    <property type="entry name" value="Neurolysin/TOP_N"/>
</dbReference>
<dbReference type="InterPro" id="IPR045090">
    <property type="entry name" value="Pept_M3A_M3B"/>
</dbReference>
<dbReference type="EMBL" id="NCSJ02000102">
    <property type="protein sequence ID" value="RFU30370.1"/>
    <property type="molecule type" value="Genomic_DNA"/>
</dbReference>
<evidence type="ECO:0000256" key="5">
    <source>
        <dbReference type="ARBA" id="ARBA00022833"/>
    </source>
</evidence>
<dbReference type="OrthoDB" id="534666at2759"/>
<dbReference type="AlphaFoldDB" id="A0A3E2HAH0"/>
<proteinExistence type="inferred from homology"/>
<gene>
    <name evidence="9" type="ORF">B7463_g5987</name>
</gene>
<dbReference type="InterPro" id="IPR024077">
    <property type="entry name" value="Neurolysin/TOP_dom2"/>
</dbReference>